<proteinExistence type="predicted"/>
<protein>
    <submittedName>
        <fullName evidence="1">Uncharacterized protein</fullName>
    </submittedName>
</protein>
<accession>A0A392MC74</accession>
<keyword evidence="2" id="KW-1185">Reference proteome</keyword>
<dbReference type="AlphaFoldDB" id="A0A392MC74"/>
<name>A0A392MC74_9FABA</name>
<sequence>MGALLSHMIVIDNKTNFPLEIRKCTDQDNQGLMSRPLLIVEPGNNKPISSTKLFNNWSDTSSPRFFKFYCNEVLLKTLTPRDLSAMKAIIVEMNQNIPSVTAVPYKKTPPDRHSVVPSNIDRTEEPLLSRGSYLKC</sequence>
<gene>
    <name evidence="1" type="ORF">A2U01_0005540</name>
</gene>
<evidence type="ECO:0000313" key="1">
    <source>
        <dbReference type="EMBL" id="MCH84705.1"/>
    </source>
</evidence>
<comment type="caution">
    <text evidence="1">The sequence shown here is derived from an EMBL/GenBank/DDBJ whole genome shotgun (WGS) entry which is preliminary data.</text>
</comment>
<organism evidence="1 2">
    <name type="scientific">Trifolium medium</name>
    <dbReference type="NCBI Taxonomy" id="97028"/>
    <lineage>
        <taxon>Eukaryota</taxon>
        <taxon>Viridiplantae</taxon>
        <taxon>Streptophyta</taxon>
        <taxon>Embryophyta</taxon>
        <taxon>Tracheophyta</taxon>
        <taxon>Spermatophyta</taxon>
        <taxon>Magnoliopsida</taxon>
        <taxon>eudicotyledons</taxon>
        <taxon>Gunneridae</taxon>
        <taxon>Pentapetalae</taxon>
        <taxon>rosids</taxon>
        <taxon>fabids</taxon>
        <taxon>Fabales</taxon>
        <taxon>Fabaceae</taxon>
        <taxon>Papilionoideae</taxon>
        <taxon>50 kb inversion clade</taxon>
        <taxon>NPAAA clade</taxon>
        <taxon>Hologalegina</taxon>
        <taxon>IRL clade</taxon>
        <taxon>Trifolieae</taxon>
        <taxon>Trifolium</taxon>
    </lineage>
</organism>
<dbReference type="Proteomes" id="UP000265520">
    <property type="component" value="Unassembled WGS sequence"/>
</dbReference>
<dbReference type="EMBL" id="LXQA010007248">
    <property type="protein sequence ID" value="MCH84705.1"/>
    <property type="molecule type" value="Genomic_DNA"/>
</dbReference>
<reference evidence="1 2" key="1">
    <citation type="journal article" date="2018" name="Front. Plant Sci.">
        <title>Red Clover (Trifolium pratense) and Zigzag Clover (T. medium) - A Picture of Genomic Similarities and Differences.</title>
        <authorList>
            <person name="Dluhosova J."/>
            <person name="Istvanek J."/>
            <person name="Nedelnik J."/>
            <person name="Repkova J."/>
        </authorList>
    </citation>
    <scope>NUCLEOTIDE SEQUENCE [LARGE SCALE GENOMIC DNA]</scope>
    <source>
        <strain evidence="2">cv. 10/8</strain>
        <tissue evidence="1">Leaf</tissue>
    </source>
</reference>
<evidence type="ECO:0000313" key="2">
    <source>
        <dbReference type="Proteomes" id="UP000265520"/>
    </source>
</evidence>